<evidence type="ECO:0000313" key="2">
    <source>
        <dbReference type="Proteomes" id="UP001144978"/>
    </source>
</evidence>
<sequence length="1056" mass="114312">MSDYLPTRGECVHVGCDSCVAFVYIVDNAQHRRTSDPHHACACGHPWLSHTASRQEAQGPNERLARGGCIRTSCGGFYAAETPWQPHHPCTCGALWLAHQPLDSPIQSTMSQQNIAQPLAGGLGSPVLIPPLPALALTPSISTVPPVTAFSGLRPTPIGSANDRRVASAQRHSTQRSAGRRILNAPTIRLASTPSTLPVTPTPSVSGSSLSASTVDVPSRDEPLVSEFLVGLYPFMVRSSMPSNPASTVSLYLVQSLTVAQSGASYCRQLSCRPELRWGGDQLALVQFALQAAGLTFMIRLPRASHATMGSPPTPPLSTWESFNNQLLRPISTRAFRGARLTSYEAHGNLTPANFTVATLESAPFGPTIVNHLGASPFLLIAPRYASLRAPLGSLASGNGDRMQDGITSADAIHCCFPLRVLAGHIQGISAVCLPACVPARPHGSGTVGVTLPEDLSDALASSDDDELPDVSQFQQASSSLNAAQASGSVPSRLSSHLGSTGRVTHVTSRQGSLTRSASTRRTRTSQAGIAGTPTNPLFIRSRSSSVEDLRAPQRRRLDLEDDADIGRTLALVENPAERSTEPYSEEYQALPLYQIAIWQDAVASACQAPDDMRPTFEGPTVEAAADALIFLLMWHFGADTSNSASLQEAINQVLPAGVMCAPAPLETLLSPSRSFKVGRALGAGPQQAVLRMAIQKMTDEHAFWSDIGAYKSLNFHGSKDGGLAKREAILKACGFLCYMHLAVLGVGPEPVSPFLLLAVLEGRRALTVDRQSIDELDPGAFKTLKPWYDWVEAGSPEPRVHLHKVTTDLGRLMMEAGINTSYIDSPQLQLPERNGIERSLACRILIGDADPTNHPDFRAFQSGFNLMAVIYPRLSISSEFPNRIRSFLGTVYNRKVKSAEEFIKHLQFERTTNATEDQARHEELFQERLQRYILGEGHPVHERLEGLLDLQSGAVADDPVLRATLLLLTMSGSSLMPLEANWRLKFSFRYLNDSLGDVNIPPHPIRFQACFMDACVTMDSSLQNLLLEERPDGSATLFDVWLHSTLLHGQDFSML</sequence>
<dbReference type="EMBL" id="JANSHE010001035">
    <property type="protein sequence ID" value="KAJ3005088.1"/>
    <property type="molecule type" value="Genomic_DNA"/>
</dbReference>
<reference evidence="1" key="1">
    <citation type="submission" date="2022-08" db="EMBL/GenBank/DDBJ databases">
        <title>Genome Sequence of Pycnoporus sanguineus.</title>
        <authorList>
            <person name="Buettner E."/>
        </authorList>
    </citation>
    <scope>NUCLEOTIDE SEQUENCE</scope>
    <source>
        <strain evidence="1">CG-C14</strain>
    </source>
</reference>
<accession>A0ACC1PXR3</accession>
<organism evidence="1 2">
    <name type="scientific">Trametes sanguinea</name>
    <dbReference type="NCBI Taxonomy" id="158606"/>
    <lineage>
        <taxon>Eukaryota</taxon>
        <taxon>Fungi</taxon>
        <taxon>Dikarya</taxon>
        <taxon>Basidiomycota</taxon>
        <taxon>Agaricomycotina</taxon>
        <taxon>Agaricomycetes</taxon>
        <taxon>Polyporales</taxon>
        <taxon>Polyporaceae</taxon>
        <taxon>Trametes</taxon>
    </lineage>
</organism>
<evidence type="ECO:0000313" key="1">
    <source>
        <dbReference type="EMBL" id="KAJ3005088.1"/>
    </source>
</evidence>
<keyword evidence="2" id="KW-1185">Reference proteome</keyword>
<comment type="caution">
    <text evidence="1">The sequence shown here is derived from an EMBL/GenBank/DDBJ whole genome shotgun (WGS) entry which is preliminary data.</text>
</comment>
<gene>
    <name evidence="1" type="ORF">NUW54_g4500</name>
</gene>
<name>A0ACC1PXR3_9APHY</name>
<protein>
    <submittedName>
        <fullName evidence="1">Uncharacterized protein</fullName>
    </submittedName>
</protein>
<proteinExistence type="predicted"/>
<dbReference type="Proteomes" id="UP001144978">
    <property type="component" value="Unassembled WGS sequence"/>
</dbReference>